<feature type="transmembrane region" description="Helical" evidence="7">
    <location>
        <begin position="113"/>
        <end position="136"/>
    </location>
</feature>
<evidence type="ECO:0000256" key="6">
    <source>
        <dbReference type="ARBA" id="ARBA00023136"/>
    </source>
</evidence>
<protein>
    <submittedName>
        <fullName evidence="8">NrfD/PsrC family molybdoenzyme membrane anchor subunit</fullName>
    </submittedName>
</protein>
<name>A0ABZ1BWL3_9FIRM</name>
<evidence type="ECO:0000256" key="5">
    <source>
        <dbReference type="ARBA" id="ARBA00022989"/>
    </source>
</evidence>
<evidence type="ECO:0000256" key="1">
    <source>
        <dbReference type="ARBA" id="ARBA00004651"/>
    </source>
</evidence>
<dbReference type="PANTHER" id="PTHR34856">
    <property type="entry name" value="PROTEIN NRFD"/>
    <property type="match status" value="1"/>
</dbReference>
<comment type="subcellular location">
    <subcellularLocation>
        <location evidence="1">Cell membrane</location>
        <topology evidence="1">Multi-pass membrane protein</topology>
    </subcellularLocation>
</comment>
<evidence type="ECO:0000313" key="8">
    <source>
        <dbReference type="EMBL" id="WRP16850.1"/>
    </source>
</evidence>
<reference evidence="8 9" key="1">
    <citation type="journal article" date="2024" name="Front. Microbiol.">
        <title>Novel thermophilic genera Geochorda gen. nov. and Carboxydochorda gen. nov. from the deep terrestrial subsurface reveal the ecophysiological diversity in the class Limnochordia.</title>
        <authorList>
            <person name="Karnachuk O.V."/>
            <person name="Lukina A.P."/>
            <person name="Avakyan M.R."/>
            <person name="Kadnikov V.V."/>
            <person name="Begmatov S."/>
            <person name="Beletsky A.V."/>
            <person name="Vlasova K.G."/>
            <person name="Novikov A.A."/>
            <person name="Shcherbakova V.A."/>
            <person name="Mardanov A.V."/>
            <person name="Ravin N.V."/>
        </authorList>
    </citation>
    <scope>NUCLEOTIDE SEQUENCE [LARGE SCALE GENOMIC DNA]</scope>
    <source>
        <strain evidence="8 9">L945</strain>
    </source>
</reference>
<keyword evidence="6 7" id="KW-0472">Membrane</keyword>
<comment type="similarity">
    <text evidence="2">Belongs to the NrfD family.</text>
</comment>
<evidence type="ECO:0000256" key="2">
    <source>
        <dbReference type="ARBA" id="ARBA00008929"/>
    </source>
</evidence>
<evidence type="ECO:0000256" key="4">
    <source>
        <dbReference type="ARBA" id="ARBA00022692"/>
    </source>
</evidence>
<feature type="transmembrane region" description="Helical" evidence="7">
    <location>
        <begin position="81"/>
        <end position="101"/>
    </location>
</feature>
<organism evidence="8 9">
    <name type="scientific">Carboxydichorda subterranea</name>
    <dbReference type="NCBI Taxonomy" id="3109565"/>
    <lineage>
        <taxon>Bacteria</taxon>
        <taxon>Bacillati</taxon>
        <taxon>Bacillota</taxon>
        <taxon>Limnochordia</taxon>
        <taxon>Limnochordales</taxon>
        <taxon>Geochordaceae</taxon>
        <taxon>Carboxydichorda</taxon>
    </lineage>
</organism>
<dbReference type="Proteomes" id="UP001332192">
    <property type="component" value="Chromosome"/>
</dbReference>
<dbReference type="EMBL" id="CP141615">
    <property type="protein sequence ID" value="WRP16850.1"/>
    <property type="molecule type" value="Genomic_DNA"/>
</dbReference>
<gene>
    <name evidence="8" type="primary">nrfD</name>
    <name evidence="8" type="ORF">U7230_12260</name>
</gene>
<feature type="transmembrane region" description="Helical" evidence="7">
    <location>
        <begin position="40"/>
        <end position="61"/>
    </location>
</feature>
<feature type="transmembrane region" description="Helical" evidence="7">
    <location>
        <begin position="12"/>
        <end position="33"/>
    </location>
</feature>
<keyword evidence="9" id="KW-1185">Reference proteome</keyword>
<dbReference type="InterPro" id="IPR005614">
    <property type="entry name" value="NrfD-like"/>
</dbReference>
<dbReference type="Gene3D" id="1.20.1630.10">
    <property type="entry name" value="Formate dehydrogenase/DMSO reductase domain"/>
    <property type="match status" value="1"/>
</dbReference>
<dbReference type="Pfam" id="PF03916">
    <property type="entry name" value="NrfD"/>
    <property type="match status" value="1"/>
</dbReference>
<keyword evidence="3" id="KW-1003">Cell membrane</keyword>
<feature type="transmembrane region" description="Helical" evidence="7">
    <location>
        <begin position="232"/>
        <end position="253"/>
    </location>
</feature>
<feature type="transmembrane region" description="Helical" evidence="7">
    <location>
        <begin position="265"/>
        <end position="285"/>
    </location>
</feature>
<dbReference type="InterPro" id="IPR052049">
    <property type="entry name" value="Electron_transfer_protein"/>
</dbReference>
<dbReference type="RefSeq" id="WP_324716122.1">
    <property type="nucleotide sequence ID" value="NZ_CP141615.1"/>
</dbReference>
<keyword evidence="4 7" id="KW-0812">Transmembrane</keyword>
<sequence length="298" mass="30852">MGLQSTWGPLVAWDFFLGGAGAGAYLMAVWLGWTDRRHGWLARTGIVLGPVLVALGALLLLMDLGEPLRFWRGYSRPGSSVMSVGVWLVSLFLVLGAVHLARQLRAWREGVVLGWLAGLNGVFALGVMLYPGLLVGVVKAVPFWNTPLWPVLFVVAGLSAGVAVLVGAAQLSRRSGGRPDAVEEAMGVLARAMAVLVGLEALGLLAVLVVASGSGLTAAASVAYLVSGGYAWAFWLGLVGLGLVVPLVWSVLAWSSRSGGGVGNLVPWGTVAAVCLLVGAVVLRYSVLAAGLARPVIP</sequence>
<dbReference type="PANTHER" id="PTHR34856:SF2">
    <property type="entry name" value="PROTEIN NRFD"/>
    <property type="match status" value="1"/>
</dbReference>
<evidence type="ECO:0000313" key="9">
    <source>
        <dbReference type="Proteomes" id="UP001332192"/>
    </source>
</evidence>
<feature type="transmembrane region" description="Helical" evidence="7">
    <location>
        <begin position="148"/>
        <end position="168"/>
    </location>
</feature>
<keyword evidence="5 7" id="KW-1133">Transmembrane helix</keyword>
<evidence type="ECO:0000256" key="3">
    <source>
        <dbReference type="ARBA" id="ARBA00022475"/>
    </source>
</evidence>
<accession>A0ABZ1BWL3</accession>
<feature type="transmembrane region" description="Helical" evidence="7">
    <location>
        <begin position="188"/>
        <end position="212"/>
    </location>
</feature>
<proteinExistence type="inferred from homology"/>
<evidence type="ECO:0000256" key="7">
    <source>
        <dbReference type="SAM" id="Phobius"/>
    </source>
</evidence>